<sequence length="117" mass="13169">MDSKPWLVLLLLAVAMVATQASSIHDAGWKLTHHFNRVDLSTGSVGDFIGEENEMLLDSESSRRQLGGRGRYISYGALRANQVPCGRRGQSYYNCNRRKRANPYRRGCNRITHCARG</sequence>
<dbReference type="GO" id="GO:0040008">
    <property type="term" value="P:regulation of growth"/>
    <property type="evidence" value="ECO:0007669"/>
    <property type="project" value="UniProtKB-ARBA"/>
</dbReference>
<feature type="signal peptide" evidence="7">
    <location>
        <begin position="1"/>
        <end position="21"/>
    </location>
</feature>
<name>A0AAD7P9U0_QUISA</name>
<keyword evidence="4" id="KW-0372">Hormone</keyword>
<comment type="caution">
    <text evidence="8">The sequence shown here is derived from an EMBL/GenBank/DDBJ whole genome shotgun (WGS) entry which is preliminary data.</text>
</comment>
<feature type="chain" id="PRO_5042290073" evidence="7">
    <location>
        <begin position="22"/>
        <end position="117"/>
    </location>
</feature>
<comment type="subcellular location">
    <subcellularLocation>
        <location evidence="1">Secreted</location>
    </subcellularLocation>
</comment>
<dbReference type="InterPro" id="IPR008801">
    <property type="entry name" value="RALF"/>
</dbReference>
<evidence type="ECO:0000256" key="7">
    <source>
        <dbReference type="SAM" id="SignalP"/>
    </source>
</evidence>
<evidence type="ECO:0000256" key="4">
    <source>
        <dbReference type="ARBA" id="ARBA00022702"/>
    </source>
</evidence>
<evidence type="ECO:0000313" key="8">
    <source>
        <dbReference type="EMBL" id="KAJ7946994.1"/>
    </source>
</evidence>
<gene>
    <name evidence="8" type="ORF">O6P43_031852</name>
</gene>
<dbReference type="PANTHER" id="PTHR33136">
    <property type="entry name" value="RAPID ALKALINIZATION FACTOR-LIKE"/>
    <property type="match status" value="1"/>
</dbReference>
<dbReference type="AlphaFoldDB" id="A0AAD7P9U0"/>
<evidence type="ECO:0000256" key="3">
    <source>
        <dbReference type="ARBA" id="ARBA00022525"/>
    </source>
</evidence>
<dbReference type="GO" id="GO:0005179">
    <property type="term" value="F:hormone activity"/>
    <property type="evidence" value="ECO:0007669"/>
    <property type="project" value="UniProtKB-KW"/>
</dbReference>
<evidence type="ECO:0000256" key="2">
    <source>
        <dbReference type="ARBA" id="ARBA00009178"/>
    </source>
</evidence>
<organism evidence="8 9">
    <name type="scientific">Quillaja saponaria</name>
    <name type="common">Soap bark tree</name>
    <dbReference type="NCBI Taxonomy" id="32244"/>
    <lineage>
        <taxon>Eukaryota</taxon>
        <taxon>Viridiplantae</taxon>
        <taxon>Streptophyta</taxon>
        <taxon>Embryophyta</taxon>
        <taxon>Tracheophyta</taxon>
        <taxon>Spermatophyta</taxon>
        <taxon>Magnoliopsida</taxon>
        <taxon>eudicotyledons</taxon>
        <taxon>Gunneridae</taxon>
        <taxon>Pentapetalae</taxon>
        <taxon>rosids</taxon>
        <taxon>fabids</taxon>
        <taxon>Fabales</taxon>
        <taxon>Quillajaceae</taxon>
        <taxon>Quillaja</taxon>
    </lineage>
</organism>
<dbReference type="GO" id="GO:0005576">
    <property type="term" value="C:extracellular region"/>
    <property type="evidence" value="ECO:0007669"/>
    <property type="project" value="UniProtKB-SubCell"/>
</dbReference>
<accession>A0AAD7P9U0</accession>
<comment type="similarity">
    <text evidence="2">Belongs to the plant rapid alkalinization factor (RALF) family.</text>
</comment>
<dbReference type="PANTHER" id="PTHR33136:SF89">
    <property type="entry name" value="PROTEIN RALF-LIKE 19"/>
    <property type="match status" value="1"/>
</dbReference>
<keyword evidence="5 7" id="KW-0732">Signal</keyword>
<evidence type="ECO:0000256" key="5">
    <source>
        <dbReference type="ARBA" id="ARBA00022729"/>
    </source>
</evidence>
<keyword evidence="6" id="KW-1015">Disulfide bond</keyword>
<dbReference type="Proteomes" id="UP001163823">
    <property type="component" value="Chromosome 13"/>
</dbReference>
<keyword evidence="3" id="KW-0964">Secreted</keyword>
<dbReference type="GO" id="GO:0019722">
    <property type="term" value="P:calcium-mediated signaling"/>
    <property type="evidence" value="ECO:0007669"/>
    <property type="project" value="TreeGrafter"/>
</dbReference>
<proteinExistence type="inferred from homology"/>
<evidence type="ECO:0000256" key="1">
    <source>
        <dbReference type="ARBA" id="ARBA00004613"/>
    </source>
</evidence>
<dbReference type="GO" id="GO:0009506">
    <property type="term" value="C:plasmodesma"/>
    <property type="evidence" value="ECO:0007669"/>
    <property type="project" value="TreeGrafter"/>
</dbReference>
<evidence type="ECO:0000256" key="6">
    <source>
        <dbReference type="ARBA" id="ARBA00023157"/>
    </source>
</evidence>
<dbReference type="Pfam" id="PF05498">
    <property type="entry name" value="RALF"/>
    <property type="match status" value="1"/>
</dbReference>
<evidence type="ECO:0000313" key="9">
    <source>
        <dbReference type="Proteomes" id="UP001163823"/>
    </source>
</evidence>
<dbReference type="KEGG" id="qsa:O6P43_031852"/>
<dbReference type="EMBL" id="JARAOO010000013">
    <property type="protein sequence ID" value="KAJ7946994.1"/>
    <property type="molecule type" value="Genomic_DNA"/>
</dbReference>
<reference evidence="8" key="1">
    <citation type="journal article" date="2023" name="Science">
        <title>Elucidation of the pathway for biosynthesis of saponin adjuvants from the soapbark tree.</title>
        <authorList>
            <person name="Reed J."/>
            <person name="Orme A."/>
            <person name="El-Demerdash A."/>
            <person name="Owen C."/>
            <person name="Martin L.B.B."/>
            <person name="Misra R.C."/>
            <person name="Kikuchi S."/>
            <person name="Rejzek M."/>
            <person name="Martin A.C."/>
            <person name="Harkess A."/>
            <person name="Leebens-Mack J."/>
            <person name="Louveau T."/>
            <person name="Stephenson M.J."/>
            <person name="Osbourn A."/>
        </authorList>
    </citation>
    <scope>NUCLEOTIDE SEQUENCE</scope>
    <source>
        <strain evidence="8">S10</strain>
    </source>
</reference>
<protein>
    <submittedName>
        <fullName evidence="8">Rapid ALkalinization Factor</fullName>
    </submittedName>
</protein>
<keyword evidence="9" id="KW-1185">Reference proteome</keyword>